<dbReference type="AlphaFoldDB" id="A0A659SE98"/>
<evidence type="ECO:0000313" key="1">
    <source>
        <dbReference type="EMBL" id="TGD49436.1"/>
    </source>
</evidence>
<name>A0A659SE98_SALET</name>
<evidence type="ECO:0000313" key="2">
    <source>
        <dbReference type="Proteomes" id="UP000297989"/>
    </source>
</evidence>
<sequence>MTGLTGIKLFLSVHLHTGNSPEIFFADGQRAGCGRTRGGWRGTLFAAGGDFSAADRRVPGRL</sequence>
<comment type="caution">
    <text evidence="1">The sequence shown here is derived from an EMBL/GenBank/DDBJ whole genome shotgun (WGS) entry which is preliminary data.</text>
</comment>
<organism evidence="1 2">
    <name type="scientific">Salmonella enterica subsp. enterica serovar Poona</name>
    <dbReference type="NCBI Taxonomy" id="436295"/>
    <lineage>
        <taxon>Bacteria</taxon>
        <taxon>Pseudomonadati</taxon>
        <taxon>Pseudomonadota</taxon>
        <taxon>Gammaproteobacteria</taxon>
        <taxon>Enterobacterales</taxon>
        <taxon>Enterobacteriaceae</taxon>
        <taxon>Salmonella</taxon>
    </lineage>
</organism>
<reference evidence="1 2" key="1">
    <citation type="submission" date="2018-03" db="EMBL/GenBank/DDBJ databases">
        <title>Non-Typhoidal Salmonella genome sequencing and assembly.</title>
        <authorList>
            <person name="Matchawe C."/>
        </authorList>
    </citation>
    <scope>NUCLEOTIDE SEQUENCE [LARGE SCALE GENOMIC DNA]</scope>
    <source>
        <strain evidence="1 2">8EV</strain>
    </source>
</reference>
<protein>
    <submittedName>
        <fullName evidence="1">Uncharacterized protein</fullName>
    </submittedName>
</protein>
<accession>A0A659SE98</accession>
<gene>
    <name evidence="1" type="ORF">C9F10_05275</name>
</gene>
<dbReference type="Proteomes" id="UP000297989">
    <property type="component" value="Unassembled WGS sequence"/>
</dbReference>
<feature type="non-terminal residue" evidence="1">
    <location>
        <position position="62"/>
    </location>
</feature>
<dbReference type="EMBL" id="PYKK01000403">
    <property type="protein sequence ID" value="TGD49436.1"/>
    <property type="molecule type" value="Genomic_DNA"/>
</dbReference>
<proteinExistence type="predicted"/>